<organism evidence="1 2">
    <name type="scientific">Paramecium octaurelia</name>
    <dbReference type="NCBI Taxonomy" id="43137"/>
    <lineage>
        <taxon>Eukaryota</taxon>
        <taxon>Sar</taxon>
        <taxon>Alveolata</taxon>
        <taxon>Ciliophora</taxon>
        <taxon>Intramacronucleata</taxon>
        <taxon>Oligohymenophorea</taxon>
        <taxon>Peniculida</taxon>
        <taxon>Parameciidae</taxon>
        <taxon>Paramecium</taxon>
    </lineage>
</organism>
<proteinExistence type="predicted"/>
<name>A0A8S1UMW9_PAROT</name>
<evidence type="ECO:0000313" key="1">
    <source>
        <dbReference type="EMBL" id="CAD8165049.1"/>
    </source>
</evidence>
<dbReference type="AlphaFoldDB" id="A0A8S1UMW9"/>
<dbReference type="OrthoDB" id="10369675at2759"/>
<dbReference type="Proteomes" id="UP000683925">
    <property type="component" value="Unassembled WGS sequence"/>
</dbReference>
<keyword evidence="2" id="KW-1185">Reference proteome</keyword>
<dbReference type="OMA" id="MKVMIDE"/>
<comment type="caution">
    <text evidence="1">The sequence shown here is derived from an EMBL/GenBank/DDBJ whole genome shotgun (WGS) entry which is preliminary data.</text>
</comment>
<sequence length="248" mass="29918">MTIFYIIFTQRAYQLNYLDLLSSAPYEFHQIVFIMGVHFIQIVCLQIDCQNYSLFHYGLISQHYFKLISIQPKYYVLCSNIKPKNEANKYNLEQLIMNLDQYQSTEEDWLYQSRNENELFDISSSPIQFGRQTYKIKHEKELNYIDFHNQIQQIEQPLEVQDCNQISIDSIIPQRRNKIKKNKKIKNKTIKNLYKEIFQRIIENTRSKQEALKKLQQCQNMKVMIDELERSLMKIKYVLLLKTKTNEC</sequence>
<protein>
    <submittedName>
        <fullName evidence="1">Uncharacterized protein</fullName>
    </submittedName>
</protein>
<accession>A0A8S1UMW9</accession>
<reference evidence="1" key="1">
    <citation type="submission" date="2021-01" db="EMBL/GenBank/DDBJ databases">
        <authorList>
            <consortium name="Genoscope - CEA"/>
            <person name="William W."/>
        </authorList>
    </citation>
    <scope>NUCLEOTIDE SEQUENCE</scope>
</reference>
<evidence type="ECO:0000313" key="2">
    <source>
        <dbReference type="Proteomes" id="UP000683925"/>
    </source>
</evidence>
<dbReference type="EMBL" id="CAJJDP010000046">
    <property type="protein sequence ID" value="CAD8165049.1"/>
    <property type="molecule type" value="Genomic_DNA"/>
</dbReference>
<gene>
    <name evidence="1" type="ORF">POCTA_138.1.T0460090</name>
</gene>